<organism evidence="2 3">
    <name type="scientific">Lentinula edodes</name>
    <name type="common">Shiitake mushroom</name>
    <name type="synonym">Lentinus edodes</name>
    <dbReference type="NCBI Taxonomy" id="5353"/>
    <lineage>
        <taxon>Eukaryota</taxon>
        <taxon>Fungi</taxon>
        <taxon>Dikarya</taxon>
        <taxon>Basidiomycota</taxon>
        <taxon>Agaricomycotina</taxon>
        <taxon>Agaricomycetes</taxon>
        <taxon>Agaricomycetidae</taxon>
        <taxon>Agaricales</taxon>
        <taxon>Marasmiineae</taxon>
        <taxon>Omphalotaceae</taxon>
        <taxon>Lentinula</taxon>
    </lineage>
</organism>
<reference evidence="2 3" key="1">
    <citation type="submission" date="2016-08" db="EMBL/GenBank/DDBJ databases">
        <authorList>
            <consortium name="Lentinula edodes genome sequencing consortium"/>
            <person name="Sakamoto Y."/>
            <person name="Nakade K."/>
            <person name="Sato S."/>
            <person name="Yoshida Y."/>
            <person name="Miyazaki K."/>
            <person name="Natsume S."/>
            <person name="Konno N."/>
        </authorList>
    </citation>
    <scope>NUCLEOTIDE SEQUENCE [LARGE SCALE GENOMIC DNA]</scope>
    <source>
        <strain evidence="2 3">NBRC 111202</strain>
    </source>
</reference>
<feature type="chain" id="PRO_5012230666" evidence="1">
    <location>
        <begin position="25"/>
        <end position="192"/>
    </location>
</feature>
<evidence type="ECO:0000313" key="2">
    <source>
        <dbReference type="EMBL" id="GAW04066.1"/>
    </source>
</evidence>
<evidence type="ECO:0000313" key="3">
    <source>
        <dbReference type="Proteomes" id="UP000188533"/>
    </source>
</evidence>
<dbReference type="AlphaFoldDB" id="A0A1Q3EA15"/>
<dbReference type="EMBL" id="BDGU01000175">
    <property type="protein sequence ID" value="GAW04066.1"/>
    <property type="molecule type" value="Genomic_DNA"/>
</dbReference>
<proteinExistence type="predicted"/>
<evidence type="ECO:0000256" key="1">
    <source>
        <dbReference type="SAM" id="SignalP"/>
    </source>
</evidence>
<name>A0A1Q3EA15_LENED</name>
<feature type="signal peptide" evidence="1">
    <location>
        <begin position="1"/>
        <end position="24"/>
    </location>
</feature>
<dbReference type="Proteomes" id="UP000188533">
    <property type="component" value="Unassembled WGS sequence"/>
</dbReference>
<reference evidence="2 3" key="2">
    <citation type="submission" date="2017-02" db="EMBL/GenBank/DDBJ databases">
        <title>A genome survey and senescence transcriptome analysis in Lentinula edodes.</title>
        <authorList>
            <person name="Sakamoto Y."/>
            <person name="Nakade K."/>
            <person name="Sato S."/>
            <person name="Yoshida Y."/>
            <person name="Miyazaki K."/>
            <person name="Natsume S."/>
            <person name="Konno N."/>
        </authorList>
    </citation>
    <scope>NUCLEOTIDE SEQUENCE [LARGE SCALE GENOMIC DNA]</scope>
    <source>
        <strain evidence="2 3">NBRC 111202</strain>
    </source>
</reference>
<sequence>MLSLSLKLLVISVISLTILVVVNASPTLKPTHLTAGHNGESRLIGYLFFLHENEMDRYKQDGKIPDLYLEDQKNPFFLRPIYSHPASKTYHVCKVLDTNHLLEGVKEKSLVHYTSNTLGAPNTFQDYQHCVVVTPVHPLLKQELQMDVPKAMLKVRPPTVDCSDNGDRPVANWLDLNLHLPNQYIREVKMYG</sequence>
<comment type="caution">
    <text evidence="2">The sequence shown here is derived from an EMBL/GenBank/DDBJ whole genome shotgun (WGS) entry which is preliminary data.</text>
</comment>
<accession>A0A1Q3EA15</accession>
<protein>
    <submittedName>
        <fullName evidence="2">Uncharacterized protein</fullName>
    </submittedName>
</protein>
<keyword evidence="3" id="KW-1185">Reference proteome</keyword>
<gene>
    <name evidence="2" type="ORF">LENED_005832</name>
</gene>
<keyword evidence="1" id="KW-0732">Signal</keyword>